<gene>
    <name evidence="1" type="ORF">LPB19_11350</name>
</gene>
<evidence type="ECO:0000313" key="2">
    <source>
        <dbReference type="Proteomes" id="UP000663555"/>
    </source>
</evidence>
<dbReference type="EMBL" id="CP071247">
    <property type="protein sequence ID" value="QSP93791.1"/>
    <property type="molecule type" value="Genomic_DNA"/>
</dbReference>
<keyword evidence="2" id="KW-1185">Reference proteome</keyword>
<dbReference type="Proteomes" id="UP000663555">
    <property type="component" value="Chromosome"/>
</dbReference>
<protein>
    <submittedName>
        <fullName evidence="1">Uncharacterized protein</fullName>
    </submittedName>
</protein>
<accession>A0ABX7MRR7</accession>
<dbReference type="RefSeq" id="WP_206643013.1">
    <property type="nucleotide sequence ID" value="NZ_CP071247.1"/>
</dbReference>
<proteinExistence type="predicted"/>
<sequence length="207" mass="24070">MGGIFSGRKPSRTAKPFPEQFVALDIRKLQKSDGLKPGAAYNLHMYNQGKKCGIFSIVVYDDCLELKYSPFDNQTNLFPYQTIGIARTACHFGGDRPWFLCPGDQCSKRVAILYGPNSMLCRHCWGIAYQSQRENQIQRMFRKLRSIEASYTGRPNNSAPKDRTRPKGMHIRTFERLQEKHQRMFTEMQFAQIEEFRRLDDILSDWA</sequence>
<organism evidence="1 2">
    <name type="scientific">Marinobacter salinisoli</name>
    <dbReference type="NCBI Taxonomy" id="2769486"/>
    <lineage>
        <taxon>Bacteria</taxon>
        <taxon>Pseudomonadati</taxon>
        <taxon>Pseudomonadota</taxon>
        <taxon>Gammaproteobacteria</taxon>
        <taxon>Pseudomonadales</taxon>
        <taxon>Marinobacteraceae</taxon>
        <taxon>Marinobacter</taxon>
    </lineage>
</organism>
<evidence type="ECO:0000313" key="1">
    <source>
        <dbReference type="EMBL" id="QSP93791.1"/>
    </source>
</evidence>
<name>A0ABX7MRR7_9GAMM</name>
<reference evidence="1 2" key="1">
    <citation type="submission" date="2021-03" db="EMBL/GenBank/DDBJ databases">
        <title>Genome sequencing of Marinobacter sp. LPB0319.</title>
        <authorList>
            <person name="Kim J."/>
        </authorList>
    </citation>
    <scope>NUCLEOTIDE SEQUENCE [LARGE SCALE GENOMIC DNA]</scope>
    <source>
        <strain evidence="1 2">LPB0319</strain>
    </source>
</reference>